<evidence type="ECO:0000313" key="4">
    <source>
        <dbReference type="EMBL" id="KAF3799849.1"/>
    </source>
</evidence>
<keyword evidence="3" id="KW-0812">Transmembrane</keyword>
<evidence type="ECO:0000256" key="3">
    <source>
        <dbReference type="SAM" id="Phobius"/>
    </source>
</evidence>
<dbReference type="GO" id="GO:0043386">
    <property type="term" value="P:mycotoxin biosynthetic process"/>
    <property type="evidence" value="ECO:0007669"/>
    <property type="project" value="InterPro"/>
</dbReference>
<evidence type="ECO:0000256" key="2">
    <source>
        <dbReference type="ARBA" id="ARBA00035112"/>
    </source>
</evidence>
<reference evidence="4" key="1">
    <citation type="journal article" date="2020" name="Phytopathology">
        <title>Genome sequence and comparative analysis of Colletotrichum gloeosporioides isolated from Liriodendron leaves.</title>
        <authorList>
            <person name="Fu F.F."/>
            <person name="Hao Z."/>
            <person name="Wang P."/>
            <person name="Lu Y."/>
            <person name="Xue L.J."/>
            <person name="Wei G."/>
            <person name="Tian Y."/>
            <person name="Baishi H."/>
            <person name="Xu H."/>
            <person name="Shi J."/>
            <person name="Cheng T."/>
            <person name="Wang G."/>
            <person name="Yi Y."/>
            <person name="Chen J."/>
        </authorList>
    </citation>
    <scope>NUCLEOTIDE SEQUENCE</scope>
    <source>
        <strain evidence="4">Lc1</strain>
    </source>
</reference>
<dbReference type="PANTHER" id="PTHR33365:SF4">
    <property type="entry name" value="CYCLOCHLOROTINE BIOSYNTHESIS PROTEIN O"/>
    <property type="match status" value="1"/>
</dbReference>
<evidence type="ECO:0000256" key="1">
    <source>
        <dbReference type="ARBA" id="ARBA00004685"/>
    </source>
</evidence>
<sequence>MSSVESIQRLSYSTEADNETTRFLNQIHEQAAWGRERRRLRWAAWLWFTTTLLFAGFSIWLTARRPFTSHFGSFETGYATDFKAAAEHIELHVPTFEGTPAFMDDGTEYIPGRKDGTQRLKFTGTPSREIDLTKMPGCDVGHFFIVTEDEAREAWGPEYVKYWEPRAGGYVATTYSFVIEICVEDAVSTNVFLPPQSASRSCTLSTVWQDHIRKAFHPEAYHDPNPVHGIMHRDHCIESLLQLLVCTADLTPIPSMYRLGLGTNYINTDRPHTCRSFPKIVDFVKKRFNGTLRVEPYAEDAWKNQP</sequence>
<keyword evidence="3" id="KW-0472">Membrane</keyword>
<dbReference type="PANTHER" id="PTHR33365">
    <property type="entry name" value="YALI0B05434P"/>
    <property type="match status" value="1"/>
</dbReference>
<comment type="caution">
    <text evidence="4">The sequence shown here is derived from an EMBL/GenBank/DDBJ whole genome shotgun (WGS) entry which is preliminary data.</text>
</comment>
<dbReference type="AlphaFoldDB" id="A0A8H4FG81"/>
<dbReference type="RefSeq" id="XP_045259009.1">
    <property type="nucleotide sequence ID" value="XM_045409974.1"/>
</dbReference>
<organism evidence="4 5">
    <name type="scientific">Colletotrichum gloeosporioides</name>
    <name type="common">Anthracnose fungus</name>
    <name type="synonym">Glomerella cingulata</name>
    <dbReference type="NCBI Taxonomy" id="474922"/>
    <lineage>
        <taxon>Eukaryota</taxon>
        <taxon>Fungi</taxon>
        <taxon>Dikarya</taxon>
        <taxon>Ascomycota</taxon>
        <taxon>Pezizomycotina</taxon>
        <taxon>Sordariomycetes</taxon>
        <taxon>Hypocreomycetidae</taxon>
        <taxon>Glomerellales</taxon>
        <taxon>Glomerellaceae</taxon>
        <taxon>Colletotrichum</taxon>
        <taxon>Colletotrichum gloeosporioides species complex</taxon>
    </lineage>
</organism>
<keyword evidence="3" id="KW-1133">Transmembrane helix</keyword>
<accession>A0A8H4FG81</accession>
<proteinExistence type="inferred from homology"/>
<dbReference type="GeneID" id="69017174"/>
<name>A0A8H4FG81_COLGL</name>
<dbReference type="Pfam" id="PF11807">
    <property type="entry name" value="UstYa"/>
    <property type="match status" value="1"/>
</dbReference>
<reference evidence="4" key="2">
    <citation type="submission" date="2020-03" db="EMBL/GenBank/DDBJ databases">
        <authorList>
            <person name="Fu F.-F."/>
            <person name="Chen J."/>
        </authorList>
    </citation>
    <scope>NUCLEOTIDE SEQUENCE</scope>
    <source>
        <strain evidence="4">Lc1</strain>
    </source>
</reference>
<protein>
    <recommendedName>
        <fullName evidence="6">Tat pathway signal sequence</fullName>
    </recommendedName>
</protein>
<comment type="pathway">
    <text evidence="1">Mycotoxin biosynthesis.</text>
</comment>
<evidence type="ECO:0008006" key="6">
    <source>
        <dbReference type="Google" id="ProtNLM"/>
    </source>
</evidence>
<dbReference type="Proteomes" id="UP000613401">
    <property type="component" value="Unassembled WGS sequence"/>
</dbReference>
<keyword evidence="5" id="KW-1185">Reference proteome</keyword>
<evidence type="ECO:0000313" key="5">
    <source>
        <dbReference type="Proteomes" id="UP000613401"/>
    </source>
</evidence>
<dbReference type="EMBL" id="WVTB01000082">
    <property type="protein sequence ID" value="KAF3799849.1"/>
    <property type="molecule type" value="Genomic_DNA"/>
</dbReference>
<dbReference type="InterPro" id="IPR021765">
    <property type="entry name" value="UstYa-like"/>
</dbReference>
<feature type="transmembrane region" description="Helical" evidence="3">
    <location>
        <begin position="42"/>
        <end position="61"/>
    </location>
</feature>
<gene>
    <name evidence="4" type="ORF">GCG54_00010042</name>
</gene>
<comment type="similarity">
    <text evidence="2">Belongs to the ustYa family.</text>
</comment>